<dbReference type="RefSeq" id="WP_166054721.1">
    <property type="nucleotide sequence ID" value="NZ_JAAMPJ010000017.1"/>
</dbReference>
<gene>
    <name evidence="1" type="ORF">G7043_43195</name>
</gene>
<dbReference type="PANTHER" id="PTHR47691:SF3">
    <property type="entry name" value="HTH-TYPE TRANSCRIPTIONAL REGULATOR RV0890C-RELATED"/>
    <property type="match status" value="1"/>
</dbReference>
<dbReference type="Gene3D" id="3.40.50.300">
    <property type="entry name" value="P-loop containing nucleotide triphosphate hydrolases"/>
    <property type="match status" value="1"/>
</dbReference>
<comment type="caution">
    <text evidence="1">The sequence shown here is derived from an EMBL/GenBank/DDBJ whole genome shotgun (WGS) entry which is preliminary data.</text>
</comment>
<keyword evidence="2" id="KW-1185">Reference proteome</keyword>
<proteinExistence type="predicted"/>
<keyword evidence="1" id="KW-0547">Nucleotide-binding</keyword>
<protein>
    <submittedName>
        <fullName evidence="1">ATP-binding protein</fullName>
    </submittedName>
</protein>
<dbReference type="PANTHER" id="PTHR47691">
    <property type="entry name" value="REGULATOR-RELATED"/>
    <property type="match status" value="1"/>
</dbReference>
<dbReference type="PRINTS" id="PR00364">
    <property type="entry name" value="DISEASERSIST"/>
</dbReference>
<sequence length="506" mass="55973">MTVNNEIHDNRGNAVQAGHIDTLHLHSAAPPPTALDGLLDASKSFTGREPELAELTGASGLTVISGLAGVGKTELALRYAESGEFPGGKLFVDLHDYDDKRRVTPAKALEGFLSELGVREIPPTEAARTALFRTITASREPMLVIIDNARFVPHVRPLLPNRHRTIVTSRHRLAALDDAHHLELGVLPLEEAAALVGDPELAEPCGRLPLALRIMAALRRTDPGHDWVAELREVKLDLLDDGEERSVRAAFELSYRALTEEQARLFRRAGLSPATEVTAEAASVLTGCTEARARKLLRDLRTAHLLEPGDRFHDLVLEFAGERMREEETEGTSNEEISRLVHHFADRAEQMDAALDTPKQAEALHWFDRHRSMFVPLALCALLMSHFREGGRLAWAVHRYLEARGHLDDLTMADTLTKDAGVNLGDAWMTAVAQIRLGHTLLRTGDDERALAHLHHAWKVVRGSHDRALLRRALEGLVEAFERNNRAGEARLAAADLARLIKDDSR</sequence>
<reference evidence="1 2" key="1">
    <citation type="submission" date="2020-03" db="EMBL/GenBank/DDBJ databases">
        <title>Isolation and identification of active actinomycetes.</title>
        <authorList>
            <person name="Sun X."/>
        </authorList>
    </citation>
    <scope>NUCLEOTIDE SEQUENCE [LARGE SCALE GENOMIC DNA]</scope>
    <source>
        <strain evidence="1 2">NEAU-D13</strain>
    </source>
</reference>
<dbReference type="Proteomes" id="UP000481360">
    <property type="component" value="Unassembled WGS sequence"/>
</dbReference>
<dbReference type="InterPro" id="IPR027417">
    <property type="entry name" value="P-loop_NTPase"/>
</dbReference>
<name>A0A7C9W6I9_9PSEU</name>
<organism evidence="1 2">
    <name type="scientific">Lentzea alba</name>
    <dbReference type="NCBI Taxonomy" id="2714351"/>
    <lineage>
        <taxon>Bacteria</taxon>
        <taxon>Bacillati</taxon>
        <taxon>Actinomycetota</taxon>
        <taxon>Actinomycetes</taxon>
        <taxon>Pseudonocardiales</taxon>
        <taxon>Pseudonocardiaceae</taxon>
        <taxon>Lentzea</taxon>
    </lineage>
</organism>
<accession>A0A7C9W6I9</accession>
<evidence type="ECO:0000313" key="2">
    <source>
        <dbReference type="Proteomes" id="UP000481360"/>
    </source>
</evidence>
<evidence type="ECO:0000313" key="1">
    <source>
        <dbReference type="EMBL" id="NGY65717.1"/>
    </source>
</evidence>
<dbReference type="AlphaFoldDB" id="A0A7C9W6I9"/>
<dbReference type="SUPFAM" id="SSF52540">
    <property type="entry name" value="P-loop containing nucleoside triphosphate hydrolases"/>
    <property type="match status" value="1"/>
</dbReference>
<dbReference type="EMBL" id="JAAMPJ010000017">
    <property type="protein sequence ID" value="NGY65717.1"/>
    <property type="molecule type" value="Genomic_DNA"/>
</dbReference>
<dbReference type="GO" id="GO:0005524">
    <property type="term" value="F:ATP binding"/>
    <property type="evidence" value="ECO:0007669"/>
    <property type="project" value="UniProtKB-KW"/>
</dbReference>
<keyword evidence="1" id="KW-0067">ATP-binding</keyword>